<dbReference type="EnsemblMetazoa" id="CJA39353.1">
    <property type="protein sequence ID" value="CJA39353.1"/>
    <property type="gene ID" value="WBGene00215200"/>
</dbReference>
<accession>A0A8R1EPF1</accession>
<reference evidence="3" key="1">
    <citation type="submission" date="2010-08" db="EMBL/GenBank/DDBJ databases">
        <authorList>
            <consortium name="Caenorhabditis japonica Sequencing Consortium"/>
            <person name="Wilson R.K."/>
        </authorList>
    </citation>
    <scope>NUCLEOTIDE SEQUENCE [LARGE SCALE GENOMIC DNA]</scope>
    <source>
        <strain evidence="3">DF5081</strain>
    </source>
</reference>
<dbReference type="AlphaFoldDB" id="A0A8R1EPF1"/>
<evidence type="ECO:0000313" key="3">
    <source>
        <dbReference type="Proteomes" id="UP000005237"/>
    </source>
</evidence>
<evidence type="ECO:0000256" key="1">
    <source>
        <dbReference type="SAM" id="SignalP"/>
    </source>
</evidence>
<keyword evidence="3" id="KW-1185">Reference proteome</keyword>
<proteinExistence type="predicted"/>
<name>A0A8R1EPF1_CAEJA</name>
<protein>
    <submittedName>
        <fullName evidence="2">Uncharacterized protein</fullName>
    </submittedName>
</protein>
<organism evidence="2 3">
    <name type="scientific">Caenorhabditis japonica</name>
    <dbReference type="NCBI Taxonomy" id="281687"/>
    <lineage>
        <taxon>Eukaryota</taxon>
        <taxon>Metazoa</taxon>
        <taxon>Ecdysozoa</taxon>
        <taxon>Nematoda</taxon>
        <taxon>Chromadorea</taxon>
        <taxon>Rhabditida</taxon>
        <taxon>Rhabditina</taxon>
        <taxon>Rhabditomorpha</taxon>
        <taxon>Rhabditoidea</taxon>
        <taxon>Rhabditidae</taxon>
        <taxon>Peloderinae</taxon>
        <taxon>Caenorhabditis</taxon>
    </lineage>
</organism>
<feature type="signal peptide" evidence="1">
    <location>
        <begin position="1"/>
        <end position="19"/>
    </location>
</feature>
<evidence type="ECO:0000313" key="2">
    <source>
        <dbReference type="EnsemblMetazoa" id="CJA39353.1"/>
    </source>
</evidence>
<keyword evidence="1" id="KW-0732">Signal</keyword>
<dbReference type="Proteomes" id="UP000005237">
    <property type="component" value="Unassembled WGS sequence"/>
</dbReference>
<sequence length="105" mass="11801">MWLAAPLLLLVIATYPVYAGQASRQAAVNKAIEQTKSRLTAAATPLRVPQRANVRLNGEQLTTVTTFLICDKYNILKAKNDTDYEKKEYSQLVDQIHGLPTNFFF</sequence>
<feature type="chain" id="PRO_5035906472" evidence="1">
    <location>
        <begin position="20"/>
        <end position="105"/>
    </location>
</feature>
<reference evidence="2" key="2">
    <citation type="submission" date="2022-06" db="UniProtKB">
        <authorList>
            <consortium name="EnsemblMetazoa"/>
        </authorList>
    </citation>
    <scope>IDENTIFICATION</scope>
    <source>
        <strain evidence="2">DF5081</strain>
    </source>
</reference>